<evidence type="ECO:0000313" key="2">
    <source>
        <dbReference type="Proteomes" id="UP001489719"/>
    </source>
</evidence>
<evidence type="ECO:0000313" key="1">
    <source>
        <dbReference type="EMBL" id="KAK9319460.1"/>
    </source>
</evidence>
<keyword evidence="2" id="KW-1185">Reference proteome</keyword>
<reference evidence="2" key="1">
    <citation type="journal article" date="2024" name="Front. Bioeng. Biotechnol.">
        <title>Genome-scale model development and genomic sequencing of the oleaginous clade Lipomyces.</title>
        <authorList>
            <person name="Czajka J.J."/>
            <person name="Han Y."/>
            <person name="Kim J."/>
            <person name="Mondo S.J."/>
            <person name="Hofstad B.A."/>
            <person name="Robles A."/>
            <person name="Haridas S."/>
            <person name="Riley R."/>
            <person name="LaButti K."/>
            <person name="Pangilinan J."/>
            <person name="Andreopoulos W."/>
            <person name="Lipzen A."/>
            <person name="Yan J."/>
            <person name="Wang M."/>
            <person name="Ng V."/>
            <person name="Grigoriev I.V."/>
            <person name="Spatafora J.W."/>
            <person name="Magnuson J.K."/>
            <person name="Baker S.E."/>
            <person name="Pomraning K.R."/>
        </authorList>
    </citation>
    <scope>NUCLEOTIDE SEQUENCE [LARGE SCALE GENOMIC DNA]</scope>
    <source>
        <strain evidence="2">CBS 10300</strain>
    </source>
</reference>
<accession>A0ACC3TE79</accession>
<comment type="caution">
    <text evidence="1">The sequence shown here is derived from an EMBL/GenBank/DDBJ whole genome shotgun (WGS) entry which is preliminary data.</text>
</comment>
<gene>
    <name evidence="1" type="ORF">V1517DRAFT_266258</name>
</gene>
<dbReference type="EMBL" id="MU970185">
    <property type="protein sequence ID" value="KAK9319460.1"/>
    <property type="molecule type" value="Genomic_DNA"/>
</dbReference>
<name>A0ACC3TE79_9ASCO</name>
<sequence>YSKLATYIDFLNPLLWVLFTNLAFSFGPSIVQATDADADIQAGILALGVFLFAVSKFIEVIIVTDLVIRSPSLSGRTVTTTVLLAAYVGLFGPMFFSHLTLFTRVRFMLWSLSVGLFFCICLAFGLGKSESRNKMEDRDKKED</sequence>
<proteinExistence type="predicted"/>
<dbReference type="Proteomes" id="UP001489719">
    <property type="component" value="Unassembled WGS sequence"/>
</dbReference>
<protein>
    <submittedName>
        <fullName evidence="1">Uncharacterized protein</fullName>
    </submittedName>
</protein>
<feature type="non-terminal residue" evidence="1">
    <location>
        <position position="1"/>
    </location>
</feature>
<organism evidence="1 2">
    <name type="scientific">Lipomyces orientalis</name>
    <dbReference type="NCBI Taxonomy" id="1233043"/>
    <lineage>
        <taxon>Eukaryota</taxon>
        <taxon>Fungi</taxon>
        <taxon>Dikarya</taxon>
        <taxon>Ascomycota</taxon>
        <taxon>Saccharomycotina</taxon>
        <taxon>Lipomycetes</taxon>
        <taxon>Lipomycetales</taxon>
        <taxon>Lipomycetaceae</taxon>
        <taxon>Lipomyces</taxon>
    </lineage>
</organism>